<evidence type="ECO:0000256" key="2">
    <source>
        <dbReference type="ARBA" id="ARBA00022556"/>
    </source>
</evidence>
<dbReference type="GO" id="GO:0016410">
    <property type="term" value="F:N-acyltransferase activity"/>
    <property type="evidence" value="ECO:0007669"/>
    <property type="project" value="InterPro"/>
</dbReference>
<dbReference type="InterPro" id="IPR001451">
    <property type="entry name" value="Hexapep"/>
</dbReference>
<dbReference type="CDD" id="cd03352">
    <property type="entry name" value="LbH_LpxD"/>
    <property type="match status" value="1"/>
</dbReference>
<evidence type="ECO:0000313" key="10">
    <source>
        <dbReference type="Proteomes" id="UP000317429"/>
    </source>
</evidence>
<keyword evidence="1 7" id="KW-0444">Lipid biosynthesis</keyword>
<keyword evidence="2 7" id="KW-0441">Lipid A biosynthesis</keyword>
<gene>
    <name evidence="7 9" type="primary">lpxD</name>
    <name evidence="9" type="ORF">Pla175_41250</name>
</gene>
<dbReference type="OrthoDB" id="9784739at2"/>
<dbReference type="GO" id="GO:0103118">
    <property type="term" value="F:UDP-3-O-[(3R)-3-hydroxyacyl]-glucosamine N-acyltransferase activity"/>
    <property type="evidence" value="ECO:0007669"/>
    <property type="project" value="UniProtKB-EC"/>
</dbReference>
<comment type="function">
    <text evidence="7">Catalyzes the N-acylation of UDP-3-O-acylglucosamine using 3-hydroxyacyl-ACP as the acyl donor. Is involved in the biosynthesis of lipid A, a phosphorylated glycolipid that anchors the lipopolysaccharide to the outer membrane of the cell.</text>
</comment>
<dbReference type="RefSeq" id="WP_145289763.1">
    <property type="nucleotide sequence ID" value="NZ_CP036291.1"/>
</dbReference>
<dbReference type="HAMAP" id="MF_00523">
    <property type="entry name" value="LpxD"/>
    <property type="match status" value="1"/>
</dbReference>
<dbReference type="GO" id="GO:0009245">
    <property type="term" value="P:lipid A biosynthetic process"/>
    <property type="evidence" value="ECO:0007669"/>
    <property type="project" value="UniProtKB-UniRule"/>
</dbReference>
<evidence type="ECO:0000256" key="3">
    <source>
        <dbReference type="ARBA" id="ARBA00022679"/>
    </source>
</evidence>
<dbReference type="PROSITE" id="PS00101">
    <property type="entry name" value="HEXAPEP_TRANSFERASES"/>
    <property type="match status" value="2"/>
</dbReference>
<reference evidence="9 10" key="1">
    <citation type="submission" date="2019-02" db="EMBL/GenBank/DDBJ databases">
        <title>Deep-cultivation of Planctomycetes and their phenomic and genomic characterization uncovers novel biology.</title>
        <authorList>
            <person name="Wiegand S."/>
            <person name="Jogler M."/>
            <person name="Boedeker C."/>
            <person name="Pinto D."/>
            <person name="Vollmers J."/>
            <person name="Rivas-Marin E."/>
            <person name="Kohn T."/>
            <person name="Peeters S.H."/>
            <person name="Heuer A."/>
            <person name="Rast P."/>
            <person name="Oberbeckmann S."/>
            <person name="Bunk B."/>
            <person name="Jeske O."/>
            <person name="Meyerdierks A."/>
            <person name="Storesund J.E."/>
            <person name="Kallscheuer N."/>
            <person name="Luecker S."/>
            <person name="Lage O.M."/>
            <person name="Pohl T."/>
            <person name="Merkel B.J."/>
            <person name="Hornburger P."/>
            <person name="Mueller R.-W."/>
            <person name="Bruemmer F."/>
            <person name="Labrenz M."/>
            <person name="Spormann A.M."/>
            <person name="Op den Camp H."/>
            <person name="Overmann J."/>
            <person name="Amann R."/>
            <person name="Jetten M.S.M."/>
            <person name="Mascher T."/>
            <person name="Medema M.H."/>
            <person name="Devos D.P."/>
            <person name="Kaster A.-K."/>
            <person name="Ovreas L."/>
            <person name="Rohde M."/>
            <person name="Galperin M.Y."/>
            <person name="Jogler C."/>
        </authorList>
    </citation>
    <scope>NUCLEOTIDE SEQUENCE [LARGE SCALE GENOMIC DNA]</scope>
    <source>
        <strain evidence="9 10">Pla175</strain>
    </source>
</reference>
<dbReference type="AlphaFoldDB" id="A0A518DGW2"/>
<keyword evidence="6 7" id="KW-0012">Acyltransferase</keyword>
<protein>
    <recommendedName>
        <fullName evidence="7">UDP-3-O-acylglucosamine N-acyltransferase</fullName>
        <ecNumber evidence="7">2.3.1.191</ecNumber>
    </recommendedName>
</protein>
<keyword evidence="3 7" id="KW-0808">Transferase</keyword>
<keyword evidence="10" id="KW-1185">Reference proteome</keyword>
<organism evidence="9 10">
    <name type="scientific">Pirellulimonas nuda</name>
    <dbReference type="NCBI Taxonomy" id="2528009"/>
    <lineage>
        <taxon>Bacteria</taxon>
        <taxon>Pseudomonadati</taxon>
        <taxon>Planctomycetota</taxon>
        <taxon>Planctomycetia</taxon>
        <taxon>Pirellulales</taxon>
        <taxon>Lacipirellulaceae</taxon>
        <taxon>Pirellulimonas</taxon>
    </lineage>
</organism>
<accession>A0A518DGW2</accession>
<comment type="pathway">
    <text evidence="7">Bacterial outer membrane biogenesis; LPS lipid A biosynthesis.</text>
</comment>
<dbReference type="EC" id="2.3.1.191" evidence="7"/>
<comment type="subunit">
    <text evidence="7">Homotrimer.</text>
</comment>
<keyword evidence="4 7" id="KW-0677">Repeat</keyword>
<proteinExistence type="inferred from homology"/>
<dbReference type="EMBL" id="CP036291">
    <property type="protein sequence ID" value="QDU90714.1"/>
    <property type="molecule type" value="Genomic_DNA"/>
</dbReference>
<dbReference type="PANTHER" id="PTHR43378:SF2">
    <property type="entry name" value="UDP-3-O-ACYLGLUCOSAMINE N-ACYLTRANSFERASE 1, MITOCHONDRIAL-RELATED"/>
    <property type="match status" value="1"/>
</dbReference>
<dbReference type="InterPro" id="IPR011004">
    <property type="entry name" value="Trimer_LpxA-like_sf"/>
</dbReference>
<dbReference type="InterPro" id="IPR056729">
    <property type="entry name" value="GMPPB_C"/>
</dbReference>
<comment type="catalytic activity">
    <reaction evidence="7">
        <text>a UDP-3-O-[(3R)-3-hydroxyacyl]-alpha-D-glucosamine + a (3R)-hydroxyacyl-[ACP] = a UDP-2-N,3-O-bis[(3R)-3-hydroxyacyl]-alpha-D-glucosamine + holo-[ACP] + H(+)</text>
        <dbReference type="Rhea" id="RHEA:53836"/>
        <dbReference type="Rhea" id="RHEA-COMP:9685"/>
        <dbReference type="Rhea" id="RHEA-COMP:9945"/>
        <dbReference type="ChEBI" id="CHEBI:15378"/>
        <dbReference type="ChEBI" id="CHEBI:64479"/>
        <dbReference type="ChEBI" id="CHEBI:78827"/>
        <dbReference type="ChEBI" id="CHEBI:137740"/>
        <dbReference type="ChEBI" id="CHEBI:137748"/>
        <dbReference type="EC" id="2.3.1.191"/>
    </reaction>
</comment>
<keyword evidence="5 7" id="KW-0443">Lipid metabolism</keyword>
<dbReference type="PANTHER" id="PTHR43378">
    <property type="entry name" value="UDP-3-O-ACYLGLUCOSAMINE N-ACYLTRANSFERASE"/>
    <property type="match status" value="1"/>
</dbReference>
<sequence>MSYADAAPIGELARLVSGDLIGDPTTPIQGAAVLSEAGAGQITFIDHADRLRTLSGVAAVVAPRDATGADCPMVLVDDVYAAFDLIIARFSKAARPKPKASIHRTAVIASTASLGADVCIGPNVSIGEEVVIGAGVTLHAGVVVMDGCRIGAGTTIFPNAVLYHDTVLGQRCIIHACASLGANGFGYRQHEGRHCLSAQLGSVQLGDEVEIGAGSTVDRGAYGATRIGDGTKIDNLVQIAHNCQIGRHNLICSQVGIAGSSNTGDYVVMGGQAGVRDHVTVGDNAVISAMSGVSNDVRAGETMLGAPATPVREQRLRLAAFAKLVEMRKDFKTLRSKIAEIEKQLAATAGQPSAATRVDRAA</sequence>
<evidence type="ECO:0000256" key="4">
    <source>
        <dbReference type="ARBA" id="ARBA00022737"/>
    </source>
</evidence>
<dbReference type="KEGG" id="pnd:Pla175_41250"/>
<dbReference type="Pfam" id="PF00132">
    <property type="entry name" value="Hexapep"/>
    <property type="match status" value="1"/>
</dbReference>
<evidence type="ECO:0000313" key="9">
    <source>
        <dbReference type="EMBL" id="QDU90714.1"/>
    </source>
</evidence>
<evidence type="ECO:0000259" key="8">
    <source>
        <dbReference type="Pfam" id="PF25087"/>
    </source>
</evidence>
<dbReference type="InterPro" id="IPR018357">
    <property type="entry name" value="Hexapep_transf_CS"/>
</dbReference>
<dbReference type="Gene3D" id="3.40.1390.10">
    <property type="entry name" value="MurE/MurF, N-terminal domain"/>
    <property type="match status" value="1"/>
</dbReference>
<dbReference type="Pfam" id="PF25087">
    <property type="entry name" value="GMPPB_C"/>
    <property type="match status" value="1"/>
</dbReference>
<dbReference type="UniPathway" id="UPA00973"/>
<evidence type="ECO:0000256" key="7">
    <source>
        <dbReference type="HAMAP-Rule" id="MF_00523"/>
    </source>
</evidence>
<feature type="domain" description="Mannose-1-phosphate guanyltransferase C-terminal" evidence="8">
    <location>
        <begin position="105"/>
        <end position="182"/>
    </location>
</feature>
<dbReference type="NCBIfam" id="TIGR01853">
    <property type="entry name" value="lipid_A_lpxD"/>
    <property type="match status" value="1"/>
</dbReference>
<comment type="similarity">
    <text evidence="7">Belongs to the transferase hexapeptide repeat family. LpxD subfamily.</text>
</comment>
<evidence type="ECO:0000256" key="6">
    <source>
        <dbReference type="ARBA" id="ARBA00023315"/>
    </source>
</evidence>
<name>A0A518DGW2_9BACT</name>
<dbReference type="Proteomes" id="UP000317429">
    <property type="component" value="Chromosome"/>
</dbReference>
<evidence type="ECO:0000256" key="5">
    <source>
        <dbReference type="ARBA" id="ARBA00023098"/>
    </source>
</evidence>
<feature type="active site" description="Proton acceptor" evidence="7">
    <location>
        <position position="241"/>
    </location>
</feature>
<dbReference type="Gene3D" id="2.160.10.10">
    <property type="entry name" value="Hexapeptide repeat proteins"/>
    <property type="match status" value="1"/>
</dbReference>
<evidence type="ECO:0000256" key="1">
    <source>
        <dbReference type="ARBA" id="ARBA00022516"/>
    </source>
</evidence>
<dbReference type="NCBIfam" id="NF002060">
    <property type="entry name" value="PRK00892.1"/>
    <property type="match status" value="1"/>
</dbReference>
<dbReference type="GO" id="GO:0016020">
    <property type="term" value="C:membrane"/>
    <property type="evidence" value="ECO:0007669"/>
    <property type="project" value="GOC"/>
</dbReference>
<dbReference type="InterPro" id="IPR007691">
    <property type="entry name" value="LpxD"/>
</dbReference>
<dbReference type="SUPFAM" id="SSF51161">
    <property type="entry name" value="Trimeric LpxA-like enzymes"/>
    <property type="match status" value="1"/>
</dbReference>